<feature type="compositionally biased region" description="Basic residues" evidence="1">
    <location>
        <begin position="25"/>
        <end position="35"/>
    </location>
</feature>
<evidence type="ECO:0000313" key="2">
    <source>
        <dbReference type="EMBL" id="KAJ6979950.1"/>
    </source>
</evidence>
<organism evidence="2 3">
    <name type="scientific">Populus alba x Populus x berolinensis</name>
    <dbReference type="NCBI Taxonomy" id="444605"/>
    <lineage>
        <taxon>Eukaryota</taxon>
        <taxon>Viridiplantae</taxon>
        <taxon>Streptophyta</taxon>
        <taxon>Embryophyta</taxon>
        <taxon>Tracheophyta</taxon>
        <taxon>Spermatophyta</taxon>
        <taxon>Magnoliopsida</taxon>
        <taxon>eudicotyledons</taxon>
        <taxon>Gunneridae</taxon>
        <taxon>Pentapetalae</taxon>
        <taxon>rosids</taxon>
        <taxon>fabids</taxon>
        <taxon>Malpighiales</taxon>
        <taxon>Salicaceae</taxon>
        <taxon>Saliceae</taxon>
        <taxon>Populus</taxon>
    </lineage>
</organism>
<feature type="compositionally biased region" description="Polar residues" evidence="1">
    <location>
        <begin position="1"/>
        <end position="21"/>
    </location>
</feature>
<keyword evidence="3" id="KW-1185">Reference proteome</keyword>
<comment type="caution">
    <text evidence="2">The sequence shown here is derived from an EMBL/GenBank/DDBJ whole genome shotgun (WGS) entry which is preliminary data.</text>
</comment>
<dbReference type="Proteomes" id="UP001164929">
    <property type="component" value="Chromosome 11"/>
</dbReference>
<name>A0AAD6M7J1_9ROSI</name>
<protein>
    <submittedName>
        <fullName evidence="2">Uncharacterized protein</fullName>
    </submittedName>
</protein>
<sequence length="35" mass="3851">MSRPSQPQSRGVHTMLTSLLSPRSHGVRKHANPSL</sequence>
<proteinExistence type="predicted"/>
<dbReference type="EMBL" id="JAQIZT010000011">
    <property type="protein sequence ID" value="KAJ6979950.1"/>
    <property type="molecule type" value="Genomic_DNA"/>
</dbReference>
<gene>
    <name evidence="2" type="ORF">NC653_027932</name>
</gene>
<accession>A0AAD6M7J1</accession>
<reference evidence="2" key="1">
    <citation type="journal article" date="2023" name="Mol. Ecol. Resour.">
        <title>Chromosome-level genome assembly of a triploid poplar Populus alba 'Berolinensis'.</title>
        <authorList>
            <person name="Chen S."/>
            <person name="Yu Y."/>
            <person name="Wang X."/>
            <person name="Wang S."/>
            <person name="Zhang T."/>
            <person name="Zhou Y."/>
            <person name="He R."/>
            <person name="Meng N."/>
            <person name="Wang Y."/>
            <person name="Liu W."/>
            <person name="Liu Z."/>
            <person name="Liu J."/>
            <person name="Guo Q."/>
            <person name="Huang H."/>
            <person name="Sederoff R.R."/>
            <person name="Wang G."/>
            <person name="Qu G."/>
            <person name="Chen S."/>
        </authorList>
    </citation>
    <scope>NUCLEOTIDE SEQUENCE</scope>
    <source>
        <strain evidence="2">SC-2020</strain>
    </source>
</reference>
<dbReference type="AlphaFoldDB" id="A0AAD6M7J1"/>
<evidence type="ECO:0000256" key="1">
    <source>
        <dbReference type="SAM" id="MobiDB-lite"/>
    </source>
</evidence>
<evidence type="ECO:0000313" key="3">
    <source>
        <dbReference type="Proteomes" id="UP001164929"/>
    </source>
</evidence>
<feature type="region of interest" description="Disordered" evidence="1">
    <location>
        <begin position="1"/>
        <end position="35"/>
    </location>
</feature>